<evidence type="ECO:0000313" key="2">
    <source>
        <dbReference type="Proteomes" id="UP000298416"/>
    </source>
</evidence>
<dbReference type="AlphaFoldDB" id="A0A8X8Z2Z8"/>
<evidence type="ECO:0000313" key="1">
    <source>
        <dbReference type="EMBL" id="KAG6390297.1"/>
    </source>
</evidence>
<name>A0A8X8Z2Z8_SALSN</name>
<reference evidence="1" key="1">
    <citation type="submission" date="2018-01" db="EMBL/GenBank/DDBJ databases">
        <authorList>
            <person name="Mao J.F."/>
        </authorList>
    </citation>
    <scope>NUCLEOTIDE SEQUENCE</scope>
    <source>
        <strain evidence="1">Huo1</strain>
        <tissue evidence="1">Leaf</tissue>
    </source>
</reference>
<reference evidence="1" key="2">
    <citation type="submission" date="2020-08" db="EMBL/GenBank/DDBJ databases">
        <title>Plant Genome Project.</title>
        <authorList>
            <person name="Zhang R.-G."/>
        </authorList>
    </citation>
    <scope>NUCLEOTIDE SEQUENCE</scope>
    <source>
        <strain evidence="1">Huo1</strain>
        <tissue evidence="1">Leaf</tissue>
    </source>
</reference>
<protein>
    <submittedName>
        <fullName evidence="1">Uncharacterized protein</fullName>
    </submittedName>
</protein>
<organism evidence="1">
    <name type="scientific">Salvia splendens</name>
    <name type="common">Scarlet sage</name>
    <dbReference type="NCBI Taxonomy" id="180675"/>
    <lineage>
        <taxon>Eukaryota</taxon>
        <taxon>Viridiplantae</taxon>
        <taxon>Streptophyta</taxon>
        <taxon>Embryophyta</taxon>
        <taxon>Tracheophyta</taxon>
        <taxon>Spermatophyta</taxon>
        <taxon>Magnoliopsida</taxon>
        <taxon>eudicotyledons</taxon>
        <taxon>Gunneridae</taxon>
        <taxon>Pentapetalae</taxon>
        <taxon>asterids</taxon>
        <taxon>lamiids</taxon>
        <taxon>Lamiales</taxon>
        <taxon>Lamiaceae</taxon>
        <taxon>Nepetoideae</taxon>
        <taxon>Mentheae</taxon>
        <taxon>Salviinae</taxon>
        <taxon>Salvia</taxon>
        <taxon>Salvia subgen. Calosphace</taxon>
        <taxon>core Calosphace</taxon>
    </lineage>
</organism>
<dbReference type="Proteomes" id="UP000298416">
    <property type="component" value="Unassembled WGS sequence"/>
</dbReference>
<proteinExistence type="predicted"/>
<dbReference type="EMBL" id="PNBA02000019">
    <property type="protein sequence ID" value="KAG6390297.1"/>
    <property type="molecule type" value="Genomic_DNA"/>
</dbReference>
<gene>
    <name evidence="1" type="ORF">SASPL_148029</name>
</gene>
<accession>A0A8X8Z2Z8</accession>
<sequence>MQIMARSDRLSTLQKITHPPPCQAAAQDYVVVQFLSCSYERSPDNVHHLLASVYSNATRTRVRVLEMADSGILRGRRLDMEIFEEGDDSFLVFFRDAKGKGSRRFDLCWMRVEENRLEWGFLVSFGPFDCFTPMALCGRGCVVLKSRNGYLIVYDYRCNEDYMEYFEMGRNVVEIVEYRGSFVLP</sequence>
<keyword evidence="2" id="KW-1185">Reference proteome</keyword>
<comment type="caution">
    <text evidence="1">The sequence shown here is derived from an EMBL/GenBank/DDBJ whole genome shotgun (WGS) entry which is preliminary data.</text>
</comment>